<dbReference type="Proteomes" id="UP001227268">
    <property type="component" value="Unassembled WGS sequence"/>
</dbReference>
<reference evidence="1" key="1">
    <citation type="submission" date="2023-04" db="EMBL/GenBank/DDBJ databases">
        <title>Draft Genome sequencing of Naganishia species isolated from polar environments using Oxford Nanopore Technology.</title>
        <authorList>
            <person name="Leo P."/>
            <person name="Venkateswaran K."/>
        </authorList>
    </citation>
    <scope>NUCLEOTIDE SEQUENCE</scope>
    <source>
        <strain evidence="1">MNA-CCFEE 5423</strain>
    </source>
</reference>
<gene>
    <name evidence="1" type="ORF">QFC21_006129</name>
</gene>
<organism evidence="1 2">
    <name type="scientific">Naganishia friedmannii</name>
    <dbReference type="NCBI Taxonomy" id="89922"/>
    <lineage>
        <taxon>Eukaryota</taxon>
        <taxon>Fungi</taxon>
        <taxon>Dikarya</taxon>
        <taxon>Basidiomycota</taxon>
        <taxon>Agaricomycotina</taxon>
        <taxon>Tremellomycetes</taxon>
        <taxon>Filobasidiales</taxon>
        <taxon>Filobasidiaceae</taxon>
        <taxon>Naganishia</taxon>
    </lineage>
</organism>
<name>A0ACC2V3W0_9TREE</name>
<evidence type="ECO:0000313" key="1">
    <source>
        <dbReference type="EMBL" id="KAJ9094029.1"/>
    </source>
</evidence>
<proteinExistence type="predicted"/>
<comment type="caution">
    <text evidence="1">The sequence shown here is derived from an EMBL/GenBank/DDBJ whole genome shotgun (WGS) entry which is preliminary data.</text>
</comment>
<protein>
    <submittedName>
        <fullName evidence="1">Uncharacterized protein</fullName>
    </submittedName>
</protein>
<sequence>MIGNCKGCGHPTKGQNSSNFINRQRTCPGLLEASRKGMPGIMCDVPGNQSTFESATGALILPFNQQNFLAAVMKWIIVSGLPFTTIQNRHLQAAFHLANPDAKSQSARSLARKLESSYDIVNERFLAAIRSEVGTIHYSHDSWTDSGRKNSYFGIYVSFVNDQMEYKEVLLRLLHMHGSHSGERMGDGMFDLFHKVAGISGQLGPGTADNAFNNLTAAERLATIIRGQLHLDYNAKDFVGCVAHIANLIAQAYLGREGQDAFHNPELEPANEEDEAVPLEDQEVVDEQEDSGEDTETDDEDDEESGEITSPLDEVHRLAVHDGTPRRPQSHGSYGCERQWLRSPPEQERNVLVSAKDFAALEIIQPTLKIFLNLTLVHSEVGANAHRIIPDLVNALDDLVRTHDHPSVTHARKESCDAAVDKLKKYLFKFIKNK</sequence>
<dbReference type="EMBL" id="JASBWT010000027">
    <property type="protein sequence ID" value="KAJ9094029.1"/>
    <property type="molecule type" value="Genomic_DNA"/>
</dbReference>
<keyword evidence="2" id="KW-1185">Reference proteome</keyword>
<evidence type="ECO:0000313" key="2">
    <source>
        <dbReference type="Proteomes" id="UP001227268"/>
    </source>
</evidence>
<accession>A0ACC2V3W0</accession>